<name>A0A4D7C731_9SPHN</name>
<dbReference type="AlphaFoldDB" id="A0A4D7C731"/>
<sequence length="131" mass="14689">MHGRLRKPEVGVASGYVISSADFGRAYLSEGWATRFVKALRERYTIVLLGYRAEDPPMRYLLEGLNAADGVSYNSPIYAFTQGDEGMRKKNGRIEASHRSAIGRATIMRDFGTRCLLGQMRCEIPKNGLKR</sequence>
<evidence type="ECO:0000313" key="1">
    <source>
        <dbReference type="EMBL" id="QCI79780.1"/>
    </source>
</evidence>
<gene>
    <name evidence="1" type="ORF">E6W36_10255</name>
</gene>
<protein>
    <submittedName>
        <fullName evidence="1">Uncharacterized protein</fullName>
    </submittedName>
</protein>
<keyword evidence="2" id="KW-1185">Reference proteome</keyword>
<proteinExistence type="predicted"/>
<dbReference type="EMBL" id="CP039704">
    <property type="protein sequence ID" value="QCI79780.1"/>
    <property type="molecule type" value="Genomic_DNA"/>
</dbReference>
<dbReference type="Proteomes" id="UP000298714">
    <property type="component" value="Chromosome"/>
</dbReference>
<dbReference type="Pfam" id="PF13289">
    <property type="entry name" value="SIR2_2"/>
    <property type="match status" value="1"/>
</dbReference>
<accession>A0A4D7C731</accession>
<evidence type="ECO:0000313" key="2">
    <source>
        <dbReference type="Proteomes" id="UP000298714"/>
    </source>
</evidence>
<organism evidence="1 2">
    <name type="scientific">Hankyongella ginsenosidimutans</name>
    <dbReference type="NCBI Taxonomy" id="1763828"/>
    <lineage>
        <taxon>Bacteria</taxon>
        <taxon>Pseudomonadati</taxon>
        <taxon>Pseudomonadota</taxon>
        <taxon>Alphaproteobacteria</taxon>
        <taxon>Sphingomonadales</taxon>
        <taxon>Sphingomonadaceae</taxon>
        <taxon>Hankyongella</taxon>
    </lineage>
</organism>
<dbReference type="KEGG" id="hgn:E6W36_10255"/>
<reference evidence="2" key="1">
    <citation type="submission" date="2019-04" db="EMBL/GenBank/DDBJ databases">
        <title>Complete genome sequence of Sphingomonas sp. W1-2-3.</title>
        <authorList>
            <person name="Im W.T."/>
        </authorList>
    </citation>
    <scope>NUCLEOTIDE SEQUENCE [LARGE SCALE GENOMIC DNA]</scope>
    <source>
        <strain evidence="2">W1-2-3</strain>
    </source>
</reference>